<keyword evidence="10 11" id="KW-0407">Ion channel</keyword>
<evidence type="ECO:0000256" key="1">
    <source>
        <dbReference type="ARBA" id="ARBA00004141"/>
    </source>
</evidence>
<dbReference type="Proteomes" id="UP000663828">
    <property type="component" value="Unassembled WGS sequence"/>
</dbReference>
<dbReference type="AlphaFoldDB" id="A0A813PD50"/>
<evidence type="ECO:0000256" key="7">
    <source>
        <dbReference type="ARBA" id="ARBA00023065"/>
    </source>
</evidence>
<dbReference type="InterPro" id="IPR001873">
    <property type="entry name" value="ENaC"/>
</dbReference>
<keyword evidence="5 12" id="KW-1133">Transmembrane helix</keyword>
<dbReference type="Gene3D" id="1.10.287.770">
    <property type="entry name" value="YojJ-like"/>
    <property type="match status" value="1"/>
</dbReference>
<evidence type="ECO:0000256" key="10">
    <source>
        <dbReference type="ARBA" id="ARBA00023303"/>
    </source>
</evidence>
<evidence type="ECO:0000313" key="14">
    <source>
        <dbReference type="Proteomes" id="UP000663828"/>
    </source>
</evidence>
<comment type="similarity">
    <text evidence="11">Belongs to the amiloride-sensitive sodium channel (TC 1.A.6) family.</text>
</comment>
<dbReference type="GO" id="GO:0015280">
    <property type="term" value="F:ligand-gated sodium channel activity"/>
    <property type="evidence" value="ECO:0007669"/>
    <property type="project" value="TreeGrafter"/>
</dbReference>
<evidence type="ECO:0000256" key="12">
    <source>
        <dbReference type="SAM" id="Phobius"/>
    </source>
</evidence>
<keyword evidence="3 11" id="KW-0894">Sodium channel</keyword>
<keyword evidence="2 11" id="KW-0813">Transport</keyword>
<keyword evidence="8 12" id="KW-0472">Membrane</keyword>
<evidence type="ECO:0000256" key="11">
    <source>
        <dbReference type="RuleBase" id="RU000679"/>
    </source>
</evidence>
<reference evidence="13" key="1">
    <citation type="submission" date="2021-02" db="EMBL/GenBank/DDBJ databases">
        <authorList>
            <person name="Nowell W R."/>
        </authorList>
    </citation>
    <scope>NUCLEOTIDE SEQUENCE</scope>
</reference>
<dbReference type="GO" id="GO:0005886">
    <property type="term" value="C:plasma membrane"/>
    <property type="evidence" value="ECO:0007669"/>
    <property type="project" value="TreeGrafter"/>
</dbReference>
<evidence type="ECO:0000256" key="5">
    <source>
        <dbReference type="ARBA" id="ARBA00022989"/>
    </source>
</evidence>
<keyword evidence="14" id="KW-1185">Reference proteome</keyword>
<comment type="subcellular location">
    <subcellularLocation>
        <location evidence="1">Membrane</location>
        <topology evidence="1">Multi-pass membrane protein</topology>
    </subcellularLocation>
</comment>
<comment type="caution">
    <text evidence="13">The sequence shown here is derived from an EMBL/GenBank/DDBJ whole genome shotgun (WGS) entry which is preliminary data.</text>
</comment>
<dbReference type="Pfam" id="PF00858">
    <property type="entry name" value="ASC"/>
    <property type="match status" value="1"/>
</dbReference>
<evidence type="ECO:0000313" key="13">
    <source>
        <dbReference type="EMBL" id="CAF0751695.1"/>
    </source>
</evidence>
<keyword evidence="7 11" id="KW-0406">Ion transport</keyword>
<feature type="transmembrane region" description="Helical" evidence="12">
    <location>
        <begin position="73"/>
        <end position="98"/>
    </location>
</feature>
<keyword evidence="4 11" id="KW-0812">Transmembrane</keyword>
<evidence type="ECO:0000256" key="9">
    <source>
        <dbReference type="ARBA" id="ARBA00023201"/>
    </source>
</evidence>
<sequence length="524" mass="59903">MTTVMPFDQNTNEMSNSTIDKIATVFPVNTENLLMSTQKLRRNNTSIIKEFSFNTSMHGIPGIARSESLLNRAFWSVSFLIFTGIMLYFVVQSIIAYFNYPTQTSVSFYDEWPQNFPAVTICNNSPFVYDSFIGSFLNYTNSLNLTHTNDTTVFSFQQARYIRDFLIYKLNRNESVTDFYYPLESMLIKCIFNGMNCSVNDFIQFVSPVYGVCYTFNAKVDHINNGTIHQCGDYGGIGVLELGLYTHSHQYVPFVNDDVGIVALVHDNTKLPVIDMIGSKLAPGRKYRMSYRKRTNTLLPTPYTMCTDETAQRLQIVFDQYVGVKYDYVQELCFRVTLQTYTYQQCGCINPLQWAFRYILVLGTNRIIQAPLCNISDPCYTEAAIQMQSPNPPSPTFELNCGLECTTNEFVVRLSSSLAPSSWYMGEVKSFVESSSIRLSKNWSTNWIAEIDRNYVGIEVVTESTKVEVYTQQASLSQVDVLSNIGGQTGLWIGISFLSLMEIAEMVFRLIRYQSYSIRRKLFK</sequence>
<gene>
    <name evidence="13" type="ORF">XAT740_LOCUS455</name>
</gene>
<proteinExistence type="inferred from homology"/>
<feature type="transmembrane region" description="Helical" evidence="12">
    <location>
        <begin position="491"/>
        <end position="511"/>
    </location>
</feature>
<evidence type="ECO:0000256" key="4">
    <source>
        <dbReference type="ARBA" id="ARBA00022692"/>
    </source>
</evidence>
<protein>
    <submittedName>
        <fullName evidence="13">Uncharacterized protein</fullName>
    </submittedName>
</protein>
<dbReference type="EMBL" id="CAJNOR010000013">
    <property type="protein sequence ID" value="CAF0751695.1"/>
    <property type="molecule type" value="Genomic_DNA"/>
</dbReference>
<dbReference type="PANTHER" id="PTHR11690">
    <property type="entry name" value="AMILORIDE-SENSITIVE SODIUM CHANNEL-RELATED"/>
    <property type="match status" value="1"/>
</dbReference>
<name>A0A813PD50_ADIRI</name>
<evidence type="ECO:0000256" key="8">
    <source>
        <dbReference type="ARBA" id="ARBA00023136"/>
    </source>
</evidence>
<evidence type="ECO:0000256" key="3">
    <source>
        <dbReference type="ARBA" id="ARBA00022461"/>
    </source>
</evidence>
<accession>A0A813PD50</accession>
<keyword evidence="6" id="KW-0915">Sodium</keyword>
<dbReference type="PRINTS" id="PR01078">
    <property type="entry name" value="AMINACHANNEL"/>
</dbReference>
<dbReference type="Gene3D" id="2.60.470.10">
    <property type="entry name" value="Acid-sensing ion channels like domains"/>
    <property type="match status" value="1"/>
</dbReference>
<evidence type="ECO:0000256" key="6">
    <source>
        <dbReference type="ARBA" id="ARBA00023053"/>
    </source>
</evidence>
<evidence type="ECO:0000256" key="2">
    <source>
        <dbReference type="ARBA" id="ARBA00022448"/>
    </source>
</evidence>
<keyword evidence="9 11" id="KW-0739">Sodium transport</keyword>
<organism evidence="13 14">
    <name type="scientific">Adineta ricciae</name>
    <name type="common">Rotifer</name>
    <dbReference type="NCBI Taxonomy" id="249248"/>
    <lineage>
        <taxon>Eukaryota</taxon>
        <taxon>Metazoa</taxon>
        <taxon>Spiralia</taxon>
        <taxon>Gnathifera</taxon>
        <taxon>Rotifera</taxon>
        <taxon>Eurotatoria</taxon>
        <taxon>Bdelloidea</taxon>
        <taxon>Adinetida</taxon>
        <taxon>Adinetidae</taxon>
        <taxon>Adineta</taxon>
    </lineage>
</organism>